<dbReference type="Pfam" id="PF04542">
    <property type="entry name" value="Sigma70_r2"/>
    <property type="match status" value="1"/>
</dbReference>
<keyword evidence="2" id="KW-0805">Transcription regulation</keyword>
<name>A0ABV7XBB8_9SPHN</name>
<feature type="domain" description="RNA polymerase sigma-70 region 2" evidence="5">
    <location>
        <begin position="10"/>
        <end position="57"/>
    </location>
</feature>
<dbReference type="SUPFAM" id="SSF88946">
    <property type="entry name" value="Sigma2 domain of RNA polymerase sigma factors"/>
    <property type="match status" value="1"/>
</dbReference>
<protein>
    <submittedName>
        <fullName evidence="7">RNA polymerase sigma factor</fullName>
    </submittedName>
</protein>
<sequence length="146" mass="16431">MLRTARPFLRRQAERNCLADAEDATQEALVTVQRKLPALRSAAAFPAWLLRIVARICFGLVAPLWRRIEELKEADAIAAELPSAEARIDLERAVAALPETYRVPLLMHYYEDRPVAEIAARLGISEAAAKVRLHRAREKIRALLTP</sequence>
<dbReference type="InterPro" id="IPR013249">
    <property type="entry name" value="RNA_pol_sigma70_r4_t2"/>
</dbReference>
<dbReference type="InterPro" id="IPR013325">
    <property type="entry name" value="RNA_pol_sigma_r2"/>
</dbReference>
<evidence type="ECO:0000259" key="5">
    <source>
        <dbReference type="Pfam" id="PF04542"/>
    </source>
</evidence>
<proteinExistence type="inferred from homology"/>
<evidence type="ECO:0000259" key="6">
    <source>
        <dbReference type="Pfam" id="PF08281"/>
    </source>
</evidence>
<dbReference type="InterPro" id="IPR013324">
    <property type="entry name" value="RNA_pol_sigma_r3/r4-like"/>
</dbReference>
<dbReference type="PANTHER" id="PTHR43133:SF51">
    <property type="entry name" value="RNA POLYMERASE SIGMA FACTOR"/>
    <property type="match status" value="1"/>
</dbReference>
<evidence type="ECO:0000313" key="8">
    <source>
        <dbReference type="Proteomes" id="UP001595615"/>
    </source>
</evidence>
<evidence type="ECO:0000256" key="2">
    <source>
        <dbReference type="ARBA" id="ARBA00023015"/>
    </source>
</evidence>
<reference evidence="8" key="1">
    <citation type="journal article" date="2019" name="Int. J. Syst. Evol. Microbiol.">
        <title>The Global Catalogue of Microorganisms (GCM) 10K type strain sequencing project: providing services to taxonomists for standard genome sequencing and annotation.</title>
        <authorList>
            <consortium name="The Broad Institute Genomics Platform"/>
            <consortium name="The Broad Institute Genome Sequencing Center for Infectious Disease"/>
            <person name="Wu L."/>
            <person name="Ma J."/>
        </authorList>
    </citation>
    <scope>NUCLEOTIDE SEQUENCE [LARGE SCALE GENOMIC DNA]</scope>
    <source>
        <strain evidence="8">KCTC 42644</strain>
    </source>
</reference>
<gene>
    <name evidence="7" type="ORF">ACFOMD_09125</name>
</gene>
<evidence type="ECO:0000256" key="4">
    <source>
        <dbReference type="ARBA" id="ARBA00023163"/>
    </source>
</evidence>
<accession>A0ABV7XBB8</accession>
<dbReference type="InterPro" id="IPR007627">
    <property type="entry name" value="RNA_pol_sigma70_r2"/>
</dbReference>
<evidence type="ECO:0000313" key="7">
    <source>
        <dbReference type="EMBL" id="MFC3712730.1"/>
    </source>
</evidence>
<dbReference type="EMBL" id="JBHRXV010000007">
    <property type="protein sequence ID" value="MFC3712730.1"/>
    <property type="molecule type" value="Genomic_DNA"/>
</dbReference>
<keyword evidence="8" id="KW-1185">Reference proteome</keyword>
<dbReference type="SUPFAM" id="SSF88659">
    <property type="entry name" value="Sigma3 and sigma4 domains of RNA polymerase sigma factors"/>
    <property type="match status" value="1"/>
</dbReference>
<dbReference type="Proteomes" id="UP001595615">
    <property type="component" value="Unassembled WGS sequence"/>
</dbReference>
<dbReference type="InterPro" id="IPR039425">
    <property type="entry name" value="RNA_pol_sigma-70-like"/>
</dbReference>
<keyword evidence="4" id="KW-0804">Transcription</keyword>
<dbReference type="InterPro" id="IPR014284">
    <property type="entry name" value="RNA_pol_sigma-70_dom"/>
</dbReference>
<dbReference type="InterPro" id="IPR036388">
    <property type="entry name" value="WH-like_DNA-bd_sf"/>
</dbReference>
<evidence type="ECO:0000256" key="1">
    <source>
        <dbReference type="ARBA" id="ARBA00010641"/>
    </source>
</evidence>
<dbReference type="PANTHER" id="PTHR43133">
    <property type="entry name" value="RNA POLYMERASE ECF-TYPE SIGMA FACTO"/>
    <property type="match status" value="1"/>
</dbReference>
<dbReference type="Gene3D" id="1.10.10.10">
    <property type="entry name" value="Winged helix-like DNA-binding domain superfamily/Winged helix DNA-binding domain"/>
    <property type="match status" value="1"/>
</dbReference>
<dbReference type="RefSeq" id="WP_380860190.1">
    <property type="nucleotide sequence ID" value="NZ_JBHRXV010000007.1"/>
</dbReference>
<dbReference type="NCBIfam" id="TIGR02937">
    <property type="entry name" value="sigma70-ECF"/>
    <property type="match status" value="1"/>
</dbReference>
<comment type="similarity">
    <text evidence="1">Belongs to the sigma-70 factor family. ECF subfamily.</text>
</comment>
<organism evidence="7 8">
    <name type="scientific">Sphingoaurantiacus capsulatus</name>
    <dbReference type="NCBI Taxonomy" id="1771310"/>
    <lineage>
        <taxon>Bacteria</taxon>
        <taxon>Pseudomonadati</taxon>
        <taxon>Pseudomonadota</taxon>
        <taxon>Alphaproteobacteria</taxon>
        <taxon>Sphingomonadales</taxon>
        <taxon>Sphingosinicellaceae</taxon>
        <taxon>Sphingoaurantiacus</taxon>
    </lineage>
</organism>
<dbReference type="CDD" id="cd06171">
    <property type="entry name" value="Sigma70_r4"/>
    <property type="match status" value="1"/>
</dbReference>
<dbReference type="Pfam" id="PF08281">
    <property type="entry name" value="Sigma70_r4_2"/>
    <property type="match status" value="1"/>
</dbReference>
<feature type="domain" description="RNA polymerase sigma factor 70 region 4 type 2" evidence="6">
    <location>
        <begin position="89"/>
        <end position="140"/>
    </location>
</feature>
<keyword evidence="3" id="KW-0731">Sigma factor</keyword>
<evidence type="ECO:0000256" key="3">
    <source>
        <dbReference type="ARBA" id="ARBA00023082"/>
    </source>
</evidence>
<dbReference type="Gene3D" id="1.10.1740.10">
    <property type="match status" value="1"/>
</dbReference>
<comment type="caution">
    <text evidence="7">The sequence shown here is derived from an EMBL/GenBank/DDBJ whole genome shotgun (WGS) entry which is preliminary data.</text>
</comment>